<name>A0A377T0E0_9NEIS</name>
<dbReference type="SFLD" id="SFLDG00358">
    <property type="entry name" value="Main_(cytGST)"/>
    <property type="match status" value="1"/>
</dbReference>
<evidence type="ECO:0000259" key="1">
    <source>
        <dbReference type="PROSITE" id="PS50404"/>
    </source>
</evidence>
<dbReference type="AlphaFoldDB" id="A0A377T0E0"/>
<feature type="domain" description="GST N-terminal" evidence="1">
    <location>
        <begin position="38"/>
        <end position="116"/>
    </location>
</feature>
<feature type="domain" description="GST C-terminal" evidence="2">
    <location>
        <begin position="117"/>
        <end position="239"/>
    </location>
</feature>
<dbReference type="Gene3D" id="1.20.1050.10">
    <property type="match status" value="1"/>
</dbReference>
<dbReference type="SFLD" id="SFLDS00019">
    <property type="entry name" value="Glutathione_Transferase_(cytos"/>
    <property type="match status" value="1"/>
</dbReference>
<evidence type="ECO:0000313" key="3">
    <source>
        <dbReference type="EMBL" id="STR46046.1"/>
    </source>
</evidence>
<reference evidence="3 5" key="1">
    <citation type="submission" date="2018-06" db="EMBL/GenBank/DDBJ databases">
        <authorList>
            <consortium name="Pathogen Informatics"/>
            <person name="Doyle S."/>
        </authorList>
    </citation>
    <scope>NUCLEOTIDE SEQUENCE [LARGE SCALE GENOMIC DNA]</scope>
    <source>
        <strain evidence="3 5">NCTC11159</strain>
    </source>
</reference>
<dbReference type="EMBL" id="UGHR01000008">
    <property type="protein sequence ID" value="STR46046.1"/>
    <property type="molecule type" value="Genomic_DNA"/>
</dbReference>
<dbReference type="InterPro" id="IPR004045">
    <property type="entry name" value="Glutathione_S-Trfase_N"/>
</dbReference>
<accession>A0A377T0E0</accession>
<dbReference type="PANTHER" id="PTHR44051">
    <property type="entry name" value="GLUTATHIONE S-TRANSFERASE-RELATED"/>
    <property type="match status" value="1"/>
</dbReference>
<dbReference type="SUPFAM" id="SSF52833">
    <property type="entry name" value="Thioredoxin-like"/>
    <property type="match status" value="1"/>
</dbReference>
<sequence>MPLLKQRPHHTKATDHFRYLSLSPTESTYPFSSIKKKIPMQLFGSTDSGHSYKVRSFLLLTNTPHDYQWVDLSNKPSAFLAISPFGEVPVLLDQGRIFCQSNAILIYLAQRSGQFTGGEEWQGALEWLSWEANRIGFSLPNYRFALHWQPQPPEVMRYLQQRVLADLNTLNEKLAVREFLLKSGLSIADISCSAYLFWLDQIGVDVADYPNIKRWLAAICQLPGWCHPNEAMKRIPNPD</sequence>
<reference evidence="4 6" key="2">
    <citation type="submission" date="2019-03" db="EMBL/GenBank/DDBJ databases">
        <title>Genomic Encyclopedia of Type Strains, Phase IV (KMG-IV): sequencing the most valuable type-strain genomes for metagenomic binning, comparative biology and taxonomic classification.</title>
        <authorList>
            <person name="Goeker M."/>
        </authorList>
    </citation>
    <scope>NUCLEOTIDE SEQUENCE [LARGE SCALE GENOMIC DNA]</scope>
    <source>
        <strain evidence="4 6">DSM 3764</strain>
    </source>
</reference>
<proteinExistence type="predicted"/>
<dbReference type="InterPro" id="IPR040079">
    <property type="entry name" value="Glutathione_S-Trfase"/>
</dbReference>
<keyword evidence="6" id="KW-1185">Reference proteome</keyword>
<gene>
    <name evidence="3" type="primary">yfcG_3</name>
    <name evidence="4" type="ORF">EV682_12216</name>
    <name evidence="3" type="ORF">NCTC11159_04655</name>
</gene>
<dbReference type="InterPro" id="IPR036249">
    <property type="entry name" value="Thioredoxin-like_sf"/>
</dbReference>
<dbReference type="PROSITE" id="PS50404">
    <property type="entry name" value="GST_NTER"/>
    <property type="match status" value="1"/>
</dbReference>
<dbReference type="Pfam" id="PF13417">
    <property type="entry name" value="GST_N_3"/>
    <property type="match status" value="1"/>
</dbReference>
<protein>
    <submittedName>
        <fullName evidence="3">GST-like protein yfcG</fullName>
    </submittedName>
    <submittedName>
        <fullName evidence="4">Glutathione S-transferase</fullName>
    </submittedName>
</protein>
<evidence type="ECO:0000259" key="2">
    <source>
        <dbReference type="PROSITE" id="PS50405"/>
    </source>
</evidence>
<dbReference type="Proteomes" id="UP000255108">
    <property type="component" value="Unassembled WGS sequence"/>
</dbReference>
<evidence type="ECO:0000313" key="5">
    <source>
        <dbReference type="Proteomes" id="UP000255108"/>
    </source>
</evidence>
<dbReference type="Gene3D" id="3.40.30.10">
    <property type="entry name" value="Glutaredoxin"/>
    <property type="match status" value="1"/>
</dbReference>
<evidence type="ECO:0000313" key="4">
    <source>
        <dbReference type="EMBL" id="TCU81378.1"/>
    </source>
</evidence>
<dbReference type="SUPFAM" id="SSF47616">
    <property type="entry name" value="GST C-terminal domain-like"/>
    <property type="match status" value="1"/>
</dbReference>
<dbReference type="PANTHER" id="PTHR44051:SF2">
    <property type="entry name" value="HYPOTHETICAL GLUTATHIONE S-TRANSFERASE LIKE PROTEIN"/>
    <property type="match status" value="1"/>
</dbReference>
<dbReference type="InterPro" id="IPR036282">
    <property type="entry name" value="Glutathione-S-Trfase_C_sf"/>
</dbReference>
<dbReference type="EMBL" id="SMBT01000022">
    <property type="protein sequence ID" value="TCU81378.1"/>
    <property type="molecule type" value="Genomic_DNA"/>
</dbReference>
<dbReference type="InterPro" id="IPR010987">
    <property type="entry name" value="Glutathione-S-Trfase_C-like"/>
</dbReference>
<dbReference type="Pfam" id="PF13410">
    <property type="entry name" value="GST_C_2"/>
    <property type="match status" value="1"/>
</dbReference>
<dbReference type="Proteomes" id="UP000295794">
    <property type="component" value="Unassembled WGS sequence"/>
</dbReference>
<dbReference type="PROSITE" id="PS50405">
    <property type="entry name" value="GST_CTER"/>
    <property type="match status" value="1"/>
</dbReference>
<organism evidence="3 5">
    <name type="scientific">Iodobacter fluviatilis</name>
    <dbReference type="NCBI Taxonomy" id="537"/>
    <lineage>
        <taxon>Bacteria</taxon>
        <taxon>Pseudomonadati</taxon>
        <taxon>Pseudomonadota</taxon>
        <taxon>Betaproteobacteria</taxon>
        <taxon>Neisseriales</taxon>
        <taxon>Chitinibacteraceae</taxon>
        <taxon>Iodobacter</taxon>
    </lineage>
</organism>
<evidence type="ECO:0000313" key="6">
    <source>
        <dbReference type="Proteomes" id="UP000295794"/>
    </source>
</evidence>